<comment type="pathway">
    <text evidence="1">Cofactor biosynthesis; molybdopterin biosynthesis.</text>
</comment>
<evidence type="ECO:0000259" key="2">
    <source>
        <dbReference type="Pfam" id="PF03453"/>
    </source>
</evidence>
<comment type="function">
    <text evidence="1">Catalyzes the insertion of molybdate into adenylated molybdopterin with the concomitant release of AMP.</text>
</comment>
<dbReference type="SUPFAM" id="SSF63867">
    <property type="entry name" value="MoeA C-terminal domain-like"/>
    <property type="match status" value="1"/>
</dbReference>
<keyword evidence="1" id="KW-0500">Molybdenum</keyword>
<dbReference type="AlphaFoldDB" id="A0A1H5VI81"/>
<dbReference type="EMBL" id="FNUY01000002">
    <property type="protein sequence ID" value="SEF87039.1"/>
    <property type="molecule type" value="Genomic_DNA"/>
</dbReference>
<accession>A0A1H5VI81</accession>
<keyword evidence="1" id="KW-0460">Magnesium</keyword>
<dbReference type="InterPro" id="IPR036688">
    <property type="entry name" value="MoeA_C_domain_IV_sf"/>
</dbReference>
<dbReference type="GO" id="GO:0006777">
    <property type="term" value="P:Mo-molybdopterin cofactor biosynthetic process"/>
    <property type="evidence" value="ECO:0007669"/>
    <property type="project" value="UniProtKB-UniRule"/>
</dbReference>
<keyword evidence="4" id="KW-1185">Reference proteome</keyword>
<gene>
    <name evidence="3" type="ORF">SAMN04488115_102318</name>
</gene>
<keyword evidence="1" id="KW-0501">Molybdenum cofactor biosynthesis</keyword>
<comment type="catalytic activity">
    <reaction evidence="1">
        <text>adenylyl-molybdopterin + molybdate = Mo-molybdopterin + AMP + H(+)</text>
        <dbReference type="Rhea" id="RHEA:35047"/>
        <dbReference type="ChEBI" id="CHEBI:15378"/>
        <dbReference type="ChEBI" id="CHEBI:36264"/>
        <dbReference type="ChEBI" id="CHEBI:62727"/>
        <dbReference type="ChEBI" id="CHEBI:71302"/>
        <dbReference type="ChEBI" id="CHEBI:456215"/>
    </reaction>
</comment>
<organism evidence="3 4">
    <name type="scientific">Bosea lathyri</name>
    <dbReference type="NCBI Taxonomy" id="1036778"/>
    <lineage>
        <taxon>Bacteria</taxon>
        <taxon>Pseudomonadati</taxon>
        <taxon>Pseudomonadota</taxon>
        <taxon>Alphaproteobacteria</taxon>
        <taxon>Hyphomicrobiales</taxon>
        <taxon>Boseaceae</taxon>
        <taxon>Bosea</taxon>
    </lineage>
</organism>
<dbReference type="Pfam" id="PF03453">
    <property type="entry name" value="MoeA_N"/>
    <property type="match status" value="1"/>
</dbReference>
<dbReference type="PANTHER" id="PTHR10192">
    <property type="entry name" value="MOLYBDOPTERIN BIOSYNTHESIS PROTEIN"/>
    <property type="match status" value="1"/>
</dbReference>
<keyword evidence="1" id="KW-0479">Metal-binding</keyword>
<keyword evidence="1" id="KW-0808">Transferase</keyword>
<dbReference type="InterPro" id="IPR005110">
    <property type="entry name" value="MoeA_linker/N"/>
</dbReference>
<evidence type="ECO:0000313" key="4">
    <source>
        <dbReference type="Proteomes" id="UP000236743"/>
    </source>
</evidence>
<dbReference type="UniPathway" id="UPA00344"/>
<dbReference type="Proteomes" id="UP000236743">
    <property type="component" value="Unassembled WGS sequence"/>
</dbReference>
<dbReference type="EC" id="2.10.1.1" evidence="1"/>
<dbReference type="OrthoDB" id="8435302at2"/>
<dbReference type="GO" id="GO:0061599">
    <property type="term" value="F:molybdopterin molybdotransferase activity"/>
    <property type="evidence" value="ECO:0007669"/>
    <property type="project" value="UniProtKB-UniRule"/>
</dbReference>
<dbReference type="GO" id="GO:0005829">
    <property type="term" value="C:cytosol"/>
    <property type="evidence" value="ECO:0007669"/>
    <property type="project" value="TreeGrafter"/>
</dbReference>
<dbReference type="RefSeq" id="WP_103871559.1">
    <property type="nucleotide sequence ID" value="NZ_FNUY01000002.1"/>
</dbReference>
<dbReference type="SUPFAM" id="SSF63882">
    <property type="entry name" value="MoeA N-terminal region -like"/>
    <property type="match status" value="1"/>
</dbReference>
<evidence type="ECO:0000313" key="3">
    <source>
        <dbReference type="EMBL" id="SEF87039.1"/>
    </source>
</evidence>
<dbReference type="PANTHER" id="PTHR10192:SF5">
    <property type="entry name" value="GEPHYRIN"/>
    <property type="match status" value="1"/>
</dbReference>
<proteinExistence type="inferred from homology"/>
<protein>
    <recommendedName>
        <fullName evidence="1">Molybdopterin molybdenumtransferase</fullName>
        <ecNumber evidence="1">2.10.1.1</ecNumber>
    </recommendedName>
</protein>
<sequence>MSAPGLISVAEALALVLAGREAVVPVRLPIRDALGLVAGETVLAPGPVPERPVAQRGGIAVVSAELIGASPYAPALVVESPTPIAAGELLPAGTDAILPADAASQVGALIEISQPAYPGENVTLAGTDLPAGSAIIREGERVTPATVLALDIARMREVAVRRPGFRVLLPAGKGGGTAESHWLRTTLEMLGCAPSAGDRTDLSFAFTDAPEPDMAAGQISVGIALRPGAWAGRLDDARCDPALILPARFDGMVAMFHALILPLVARLTGQALRVETRPLTRKIVSMVGFSEIALLRRSGGSYEPLAVGQVTLAALLAADAIVLIPPESEGAAAGTPLAAIPIHDPLGPIRA</sequence>
<evidence type="ECO:0000256" key="1">
    <source>
        <dbReference type="RuleBase" id="RU365090"/>
    </source>
</evidence>
<dbReference type="Gene3D" id="3.90.105.10">
    <property type="entry name" value="Molybdopterin biosynthesis moea protein, domain 2"/>
    <property type="match status" value="1"/>
</dbReference>
<name>A0A1H5VI81_9HYPH</name>
<dbReference type="GO" id="GO:0046872">
    <property type="term" value="F:metal ion binding"/>
    <property type="evidence" value="ECO:0007669"/>
    <property type="project" value="UniProtKB-UniRule"/>
</dbReference>
<dbReference type="InterPro" id="IPR036135">
    <property type="entry name" value="MoeA_linker/N_sf"/>
</dbReference>
<comment type="cofactor">
    <cofactor evidence="1">
        <name>Mg(2+)</name>
        <dbReference type="ChEBI" id="CHEBI:18420"/>
    </cofactor>
</comment>
<feature type="domain" description="MoeA N-terminal and linker" evidence="2">
    <location>
        <begin position="7"/>
        <end position="150"/>
    </location>
</feature>
<reference evidence="3 4" key="1">
    <citation type="submission" date="2016-10" db="EMBL/GenBank/DDBJ databases">
        <authorList>
            <person name="de Groot N.N."/>
        </authorList>
    </citation>
    <scope>NUCLEOTIDE SEQUENCE [LARGE SCALE GENOMIC DNA]</scope>
    <source>
        <strain evidence="3 4">DSM 26656</strain>
    </source>
</reference>
<dbReference type="Gene3D" id="2.170.190.11">
    <property type="entry name" value="Molybdopterin biosynthesis moea protein, domain 3"/>
    <property type="match status" value="1"/>
</dbReference>
<dbReference type="InterPro" id="IPR038987">
    <property type="entry name" value="MoeA-like"/>
</dbReference>
<comment type="similarity">
    <text evidence="1">Belongs to the MoeA family.</text>
</comment>